<evidence type="ECO:0000313" key="3">
    <source>
        <dbReference type="Proteomes" id="UP000608345"/>
    </source>
</evidence>
<dbReference type="InterPro" id="IPR007486">
    <property type="entry name" value="YebE"/>
</dbReference>
<accession>A0A918JJI5</accession>
<reference evidence="2" key="2">
    <citation type="submission" date="2020-09" db="EMBL/GenBank/DDBJ databases">
        <authorList>
            <person name="Sun Q."/>
            <person name="Kim S."/>
        </authorList>
    </citation>
    <scope>NUCLEOTIDE SEQUENCE</scope>
    <source>
        <strain evidence="2">KCTC 23732</strain>
    </source>
</reference>
<evidence type="ECO:0000256" key="1">
    <source>
        <dbReference type="SAM" id="MobiDB-lite"/>
    </source>
</evidence>
<protein>
    <submittedName>
        <fullName evidence="2">Uncharacterized protein</fullName>
    </submittedName>
</protein>
<dbReference type="AlphaFoldDB" id="A0A918JJI5"/>
<dbReference type="Pfam" id="PF04391">
    <property type="entry name" value="DUF533"/>
    <property type="match status" value="1"/>
</dbReference>
<gene>
    <name evidence="2" type="ORF">GCM10011450_10760</name>
</gene>
<feature type="region of interest" description="Disordered" evidence="1">
    <location>
        <begin position="35"/>
        <end position="74"/>
    </location>
</feature>
<dbReference type="Proteomes" id="UP000608345">
    <property type="component" value="Unassembled WGS sequence"/>
</dbReference>
<organism evidence="2 3">
    <name type="scientific">Advenella faeciporci</name>
    <dbReference type="NCBI Taxonomy" id="797535"/>
    <lineage>
        <taxon>Bacteria</taxon>
        <taxon>Pseudomonadati</taxon>
        <taxon>Pseudomonadota</taxon>
        <taxon>Betaproteobacteria</taxon>
        <taxon>Burkholderiales</taxon>
        <taxon>Alcaligenaceae</taxon>
    </lineage>
</organism>
<keyword evidence="3" id="KW-1185">Reference proteome</keyword>
<proteinExistence type="predicted"/>
<name>A0A918JJI5_9BURK</name>
<reference evidence="2" key="1">
    <citation type="journal article" date="2014" name="Int. J. Syst. Evol. Microbiol.">
        <title>Complete genome sequence of Corynebacterium casei LMG S-19264T (=DSM 44701T), isolated from a smear-ripened cheese.</title>
        <authorList>
            <consortium name="US DOE Joint Genome Institute (JGI-PGF)"/>
            <person name="Walter F."/>
            <person name="Albersmeier A."/>
            <person name="Kalinowski J."/>
            <person name="Ruckert C."/>
        </authorList>
    </citation>
    <scope>NUCLEOTIDE SEQUENCE</scope>
    <source>
        <strain evidence="2">KCTC 23732</strain>
    </source>
</reference>
<comment type="caution">
    <text evidence="2">The sequence shown here is derived from an EMBL/GenBank/DDBJ whole genome shotgun (WGS) entry which is preliminary data.</text>
</comment>
<dbReference type="EMBL" id="BMYS01000005">
    <property type="protein sequence ID" value="GGW82726.1"/>
    <property type="molecule type" value="Genomic_DNA"/>
</dbReference>
<evidence type="ECO:0000313" key="2">
    <source>
        <dbReference type="EMBL" id="GGW82726.1"/>
    </source>
</evidence>
<sequence length="74" mass="8304">MGNKKFRKIGGKVATYGGVAALGAAAYHAYGQWKENKTQPQQTSSQPDEHAWIRAQPTRPPLPNKWKHPNWYAS</sequence>